<feature type="compositionally biased region" description="Basic and acidic residues" evidence="3">
    <location>
        <begin position="71"/>
        <end position="85"/>
    </location>
</feature>
<evidence type="ECO:0000256" key="2">
    <source>
        <dbReference type="ARBA" id="ARBA00023010"/>
    </source>
</evidence>
<evidence type="ECO:0000259" key="5">
    <source>
        <dbReference type="PROSITE" id="PS51196"/>
    </source>
</evidence>
<dbReference type="PROSITE" id="PS51192">
    <property type="entry name" value="HELICASE_ATP_BIND_1"/>
    <property type="match status" value="1"/>
</dbReference>
<feature type="domain" description="SecA family profile" evidence="5">
    <location>
        <begin position="5"/>
        <end position="255"/>
    </location>
</feature>
<dbReference type="InterPro" id="IPR011115">
    <property type="entry name" value="SecA_DEAD"/>
</dbReference>
<dbReference type="GO" id="GO:0005524">
    <property type="term" value="F:ATP binding"/>
    <property type="evidence" value="ECO:0007669"/>
    <property type="project" value="InterPro"/>
</dbReference>
<dbReference type="SUPFAM" id="SSF52540">
    <property type="entry name" value="P-loop containing nucleoside triphosphate hydrolases"/>
    <property type="match status" value="1"/>
</dbReference>
<dbReference type="PRINTS" id="PR00906">
    <property type="entry name" value="SECA"/>
</dbReference>
<dbReference type="InterPro" id="IPR027417">
    <property type="entry name" value="P-loop_NTPase"/>
</dbReference>
<dbReference type="Pfam" id="PF07517">
    <property type="entry name" value="SecA_DEAD"/>
    <property type="match status" value="1"/>
</dbReference>
<organism evidence="6">
    <name type="scientific">marine metagenome</name>
    <dbReference type="NCBI Taxonomy" id="408172"/>
    <lineage>
        <taxon>unclassified sequences</taxon>
        <taxon>metagenomes</taxon>
        <taxon>ecological metagenomes</taxon>
    </lineage>
</organism>
<dbReference type="InterPro" id="IPR014018">
    <property type="entry name" value="SecA_motor_DEAD"/>
</dbReference>
<feature type="non-terminal residue" evidence="6">
    <location>
        <position position="255"/>
    </location>
</feature>
<accession>A0A381WIS5</accession>
<dbReference type="InterPro" id="IPR014001">
    <property type="entry name" value="Helicase_ATP-bd"/>
</dbReference>
<dbReference type="Gene3D" id="3.40.50.300">
    <property type="entry name" value="P-loop containing nucleotide triphosphate hydrolases"/>
    <property type="match status" value="1"/>
</dbReference>
<feature type="domain" description="Helicase ATP-binding" evidence="4">
    <location>
        <begin position="147"/>
        <end position="255"/>
    </location>
</feature>
<proteinExistence type="predicted"/>
<dbReference type="PANTHER" id="PTHR30612">
    <property type="entry name" value="SECA INNER MEMBRANE COMPONENT OF SEC PROTEIN SECRETION SYSTEM"/>
    <property type="match status" value="1"/>
</dbReference>
<dbReference type="GO" id="GO:0006605">
    <property type="term" value="P:protein targeting"/>
    <property type="evidence" value="ECO:0007669"/>
    <property type="project" value="InterPro"/>
</dbReference>
<keyword evidence="1" id="KW-0653">Protein transport</keyword>
<protein>
    <submittedName>
        <fullName evidence="6">Uncharacterized protein</fullName>
    </submittedName>
</protein>
<dbReference type="GO" id="GO:0017038">
    <property type="term" value="P:protein import"/>
    <property type="evidence" value="ECO:0007669"/>
    <property type="project" value="InterPro"/>
</dbReference>
<evidence type="ECO:0000256" key="3">
    <source>
        <dbReference type="SAM" id="MobiDB-lite"/>
    </source>
</evidence>
<evidence type="ECO:0000259" key="4">
    <source>
        <dbReference type="PROSITE" id="PS51192"/>
    </source>
</evidence>
<reference evidence="6" key="1">
    <citation type="submission" date="2018-05" db="EMBL/GenBank/DDBJ databases">
        <authorList>
            <person name="Lanie J.A."/>
            <person name="Ng W.-L."/>
            <person name="Kazmierczak K.M."/>
            <person name="Andrzejewski T.M."/>
            <person name="Davidsen T.M."/>
            <person name="Wayne K.J."/>
            <person name="Tettelin H."/>
            <person name="Glass J.I."/>
            <person name="Rusch D."/>
            <person name="Podicherti R."/>
            <person name="Tsui H.-C.T."/>
            <person name="Winkler M.E."/>
        </authorList>
    </citation>
    <scope>NUCLEOTIDE SEQUENCE</scope>
</reference>
<dbReference type="InterPro" id="IPR000185">
    <property type="entry name" value="SecA"/>
</dbReference>
<feature type="region of interest" description="Disordered" evidence="3">
    <location>
        <begin position="65"/>
        <end position="85"/>
    </location>
</feature>
<gene>
    <name evidence="6" type="ORF">METZ01_LOCUS105206</name>
</gene>
<keyword evidence="1" id="KW-0813">Transport</keyword>
<name>A0A381WIS5_9ZZZZ</name>
<dbReference type="SMART" id="SM00957">
    <property type="entry name" value="SecA_DEAD"/>
    <property type="match status" value="1"/>
</dbReference>
<dbReference type="AlphaFoldDB" id="A0A381WIS5"/>
<dbReference type="GO" id="GO:0043952">
    <property type="term" value="P:protein transport by the Sec complex"/>
    <property type="evidence" value="ECO:0007669"/>
    <property type="project" value="TreeGrafter"/>
</dbReference>
<evidence type="ECO:0000313" key="6">
    <source>
        <dbReference type="EMBL" id="SVA52352.1"/>
    </source>
</evidence>
<dbReference type="CDD" id="cd17928">
    <property type="entry name" value="DEXDc_SecA"/>
    <property type="match status" value="1"/>
</dbReference>
<dbReference type="GO" id="GO:0031522">
    <property type="term" value="C:cell envelope Sec protein transport complex"/>
    <property type="evidence" value="ECO:0007669"/>
    <property type="project" value="TreeGrafter"/>
</dbReference>
<dbReference type="GO" id="GO:0005829">
    <property type="term" value="C:cytosol"/>
    <property type="evidence" value="ECO:0007669"/>
    <property type="project" value="TreeGrafter"/>
</dbReference>
<dbReference type="GO" id="GO:0005886">
    <property type="term" value="C:plasma membrane"/>
    <property type="evidence" value="ECO:0007669"/>
    <property type="project" value="TreeGrafter"/>
</dbReference>
<keyword evidence="2" id="KW-0811">Translocation</keyword>
<evidence type="ECO:0000256" key="1">
    <source>
        <dbReference type="ARBA" id="ARBA00022927"/>
    </source>
</evidence>
<sequence>MSMLNAVAKKILGSQHLREAKKLQPIVDEINEIYAGYETLSESELKRKTQNFRTRIETTTSELTSKIEQLQTEKRNSEDSEKRQELQERIADCDEELMVITGEILTEILPEAFATVKETCRRLVGTEIIVSGQKQIWDMVPYDVQLIGGIALHRGKVAEMATGEGKTLVATMPLYLNALVGRGSHLVTVNPYLARRDSEWMGTIYKYLGLTVDCIDNYEPHSAERVAAYQADITYGTNNEFGFDYLRDNMVYSLD</sequence>
<dbReference type="EMBL" id="UINC01011927">
    <property type="protein sequence ID" value="SVA52352.1"/>
    <property type="molecule type" value="Genomic_DNA"/>
</dbReference>
<dbReference type="GO" id="GO:0006886">
    <property type="term" value="P:intracellular protein transport"/>
    <property type="evidence" value="ECO:0007669"/>
    <property type="project" value="InterPro"/>
</dbReference>
<dbReference type="PROSITE" id="PS51196">
    <property type="entry name" value="SECA_MOTOR_DEAD"/>
    <property type="match status" value="1"/>
</dbReference>
<dbReference type="PANTHER" id="PTHR30612:SF0">
    <property type="entry name" value="CHLOROPLAST PROTEIN-TRANSPORTING ATPASE"/>
    <property type="match status" value="1"/>
</dbReference>